<keyword evidence="2" id="KW-1185">Reference proteome</keyword>
<dbReference type="RefSeq" id="WP_209376896.1">
    <property type="nucleotide sequence ID" value="NZ_JAGIZA010000027.1"/>
</dbReference>
<reference evidence="1" key="1">
    <citation type="submission" date="2021-03" db="EMBL/GenBank/DDBJ databases">
        <authorList>
            <person name="So Y."/>
        </authorList>
    </citation>
    <scope>NUCLEOTIDE SEQUENCE</scope>
    <source>
        <strain evidence="1">SG15</strain>
    </source>
</reference>
<evidence type="ECO:0000313" key="1">
    <source>
        <dbReference type="EMBL" id="MBP0496104.1"/>
    </source>
</evidence>
<dbReference type="Proteomes" id="UP000677537">
    <property type="component" value="Unassembled WGS sequence"/>
</dbReference>
<proteinExistence type="predicted"/>
<evidence type="ECO:0000313" key="2">
    <source>
        <dbReference type="Proteomes" id="UP000677537"/>
    </source>
</evidence>
<sequence length="109" mass="12038">MIVAQLPLKRTLLAEPGDIARLCNNMAGMLAVLEAVTNCGPDRARYEAQLAAFRRQGVGRPPEVQMASRCGILRCSFSELFRQARFQHDIGSLSSGSLLIHLWQAGRWA</sequence>
<dbReference type="EMBL" id="JAGIZA010000027">
    <property type="protein sequence ID" value="MBP0496104.1"/>
    <property type="molecule type" value="Genomic_DNA"/>
</dbReference>
<gene>
    <name evidence="1" type="ORF">J5Y10_25200</name>
</gene>
<organism evidence="1 2">
    <name type="scientific">Roseomonas indoligenes</name>
    <dbReference type="NCBI Taxonomy" id="2820811"/>
    <lineage>
        <taxon>Bacteria</taxon>
        <taxon>Pseudomonadati</taxon>
        <taxon>Pseudomonadota</taxon>
        <taxon>Alphaproteobacteria</taxon>
        <taxon>Acetobacterales</taxon>
        <taxon>Roseomonadaceae</taxon>
        <taxon>Roseomonas</taxon>
    </lineage>
</organism>
<accession>A0A940N3V0</accession>
<protein>
    <submittedName>
        <fullName evidence="1">Uncharacterized protein</fullName>
    </submittedName>
</protein>
<dbReference type="AlphaFoldDB" id="A0A940N3V0"/>
<comment type="caution">
    <text evidence="1">The sequence shown here is derived from an EMBL/GenBank/DDBJ whole genome shotgun (WGS) entry which is preliminary data.</text>
</comment>
<name>A0A940N3V0_9PROT</name>